<feature type="region of interest" description="Disordered" evidence="1">
    <location>
        <begin position="1"/>
        <end position="69"/>
    </location>
</feature>
<name>A0ABM3ZTU2_ZIZJJ</name>
<feature type="compositionally biased region" description="Polar residues" evidence="1">
    <location>
        <begin position="1"/>
        <end position="53"/>
    </location>
</feature>
<organism evidence="2 3">
    <name type="scientific">Ziziphus jujuba</name>
    <name type="common">Chinese jujube</name>
    <name type="synonym">Ziziphus sativa</name>
    <dbReference type="NCBI Taxonomy" id="326968"/>
    <lineage>
        <taxon>Eukaryota</taxon>
        <taxon>Viridiplantae</taxon>
        <taxon>Streptophyta</taxon>
        <taxon>Embryophyta</taxon>
        <taxon>Tracheophyta</taxon>
        <taxon>Spermatophyta</taxon>
        <taxon>Magnoliopsida</taxon>
        <taxon>eudicotyledons</taxon>
        <taxon>Gunneridae</taxon>
        <taxon>Pentapetalae</taxon>
        <taxon>rosids</taxon>
        <taxon>fabids</taxon>
        <taxon>Rosales</taxon>
        <taxon>Rhamnaceae</taxon>
        <taxon>Paliureae</taxon>
        <taxon>Ziziphus</taxon>
    </lineage>
</organism>
<evidence type="ECO:0000256" key="1">
    <source>
        <dbReference type="SAM" id="MobiDB-lite"/>
    </source>
</evidence>
<dbReference type="GeneID" id="107412604"/>
<accession>A0ABM3ZTU2</accession>
<evidence type="ECO:0000313" key="3">
    <source>
        <dbReference type="RefSeq" id="XP_060667902.1"/>
    </source>
</evidence>
<gene>
    <name evidence="3" type="primary">LOC107412604</name>
</gene>
<keyword evidence="2" id="KW-1185">Reference proteome</keyword>
<proteinExistence type="predicted"/>
<evidence type="ECO:0000313" key="2">
    <source>
        <dbReference type="Proteomes" id="UP001652623"/>
    </source>
</evidence>
<sequence length="226" mass="24395">MGDQKSFSSSMDDQKALSSSNDGQQALSSSVDDQQATSFPMDNQQISSSSLEGQQEDIPQPNDESWFDLTNSCGKEFELPNVSDPMSLDLSINSNNLLVSPFQRLDIPCVLDNAFVLEITGPSSAGNQLVSLPLIEMVPSVTNTSSAIDQQGGSLNSTKDSSVEYSFSVPIGVSLTNQKLYAVDPLDLALSAMEKLVILLRPTDLGLVQMDTSMMVQNTFRTPTIE</sequence>
<protein>
    <submittedName>
        <fullName evidence="3">Uncharacterized protein LOC107412604 isoform X2</fullName>
    </submittedName>
</protein>
<reference evidence="3" key="1">
    <citation type="submission" date="2025-08" db="UniProtKB">
        <authorList>
            <consortium name="RefSeq"/>
        </authorList>
    </citation>
    <scope>IDENTIFICATION</scope>
    <source>
        <tissue evidence="3">Seedling</tissue>
    </source>
</reference>
<dbReference type="Proteomes" id="UP001652623">
    <property type="component" value="Chromosome 10"/>
</dbReference>
<dbReference type="RefSeq" id="XP_060667902.1">
    <property type="nucleotide sequence ID" value="XM_060811919.1"/>
</dbReference>